<proteinExistence type="predicted"/>
<keyword evidence="1" id="KW-0479">Metal-binding</keyword>
<feature type="region of interest" description="Disordered" evidence="2">
    <location>
        <begin position="299"/>
        <end position="412"/>
    </location>
</feature>
<evidence type="ECO:0000313" key="4">
    <source>
        <dbReference type="EMBL" id="ORY01981.1"/>
    </source>
</evidence>
<dbReference type="SUPFAM" id="SSF57850">
    <property type="entry name" value="RING/U-box"/>
    <property type="match status" value="1"/>
</dbReference>
<evidence type="ECO:0000259" key="3">
    <source>
        <dbReference type="PROSITE" id="PS50089"/>
    </source>
</evidence>
<feature type="compositionally biased region" description="Low complexity" evidence="2">
    <location>
        <begin position="97"/>
        <end position="109"/>
    </location>
</feature>
<organism evidence="4 5">
    <name type="scientific">Clohesyomyces aquaticus</name>
    <dbReference type="NCBI Taxonomy" id="1231657"/>
    <lineage>
        <taxon>Eukaryota</taxon>
        <taxon>Fungi</taxon>
        <taxon>Dikarya</taxon>
        <taxon>Ascomycota</taxon>
        <taxon>Pezizomycotina</taxon>
        <taxon>Dothideomycetes</taxon>
        <taxon>Pleosporomycetidae</taxon>
        <taxon>Pleosporales</taxon>
        <taxon>Lindgomycetaceae</taxon>
        <taxon>Clohesyomyces</taxon>
    </lineage>
</organism>
<feature type="compositionally biased region" description="Pro residues" evidence="2">
    <location>
        <begin position="388"/>
        <end position="398"/>
    </location>
</feature>
<keyword evidence="1" id="KW-0863">Zinc-finger</keyword>
<evidence type="ECO:0000256" key="1">
    <source>
        <dbReference type="PROSITE-ProRule" id="PRU00175"/>
    </source>
</evidence>
<dbReference type="EMBL" id="MCFA01000163">
    <property type="protein sequence ID" value="ORY01981.1"/>
    <property type="molecule type" value="Genomic_DNA"/>
</dbReference>
<protein>
    <recommendedName>
        <fullName evidence="3">RING-type domain-containing protein</fullName>
    </recommendedName>
</protein>
<evidence type="ECO:0000313" key="5">
    <source>
        <dbReference type="Proteomes" id="UP000193144"/>
    </source>
</evidence>
<feature type="domain" description="RING-type" evidence="3">
    <location>
        <begin position="453"/>
        <end position="506"/>
    </location>
</feature>
<accession>A0A1Y1YVG2</accession>
<dbReference type="AlphaFoldDB" id="A0A1Y1YVG2"/>
<feature type="compositionally biased region" description="Low complexity" evidence="2">
    <location>
        <begin position="357"/>
        <end position="387"/>
    </location>
</feature>
<comment type="caution">
    <text evidence="4">The sequence shown here is derived from an EMBL/GenBank/DDBJ whole genome shotgun (WGS) entry which is preliminary data.</text>
</comment>
<dbReference type="Proteomes" id="UP000193144">
    <property type="component" value="Unassembled WGS sequence"/>
</dbReference>
<gene>
    <name evidence="4" type="ORF">BCR34DRAFT_605730</name>
</gene>
<feature type="region of interest" description="Disordered" evidence="2">
    <location>
        <begin position="41"/>
        <end position="212"/>
    </location>
</feature>
<name>A0A1Y1YVG2_9PLEO</name>
<feature type="compositionally biased region" description="Basic and acidic residues" evidence="2">
    <location>
        <begin position="51"/>
        <end position="77"/>
    </location>
</feature>
<feature type="compositionally biased region" description="Polar residues" evidence="2">
    <location>
        <begin position="156"/>
        <end position="184"/>
    </location>
</feature>
<sequence>MTALAQGRNRGAQVGLGAWQKESGEDRLRFRFLISPRPQVTIPRSGDVEEQGQRRSLDIGVGDRVEDVRAWSRDGPVRRRPRALTMDSIDVKYDPSQWKNQQQIGQKQEQGNRKQPSTAVQVHAIECDPSPPLATTPNTPRPNRNTNFSRPLSVISPKTSSSNEFQKAQPSTPEEPQSQTSRLPQTPPQNIEIPERGSSRQIPQTPPPETPISFQQTFRTAATDNTSAHPSPRSSRWTSALTSIRRRGFSISSGPLSPQRKGKSKPSPLTQGNLKRLESQTVVEGGDAVAGLVHLGMVRPTPSPMRKRESMPLPPSPFFSPDLAKEHFGTLSRSPTPGASKGHQRAQSHSQFLSRGQVQRLQNQNQLQYQHQHQPPHPQQSLHSCPLPSHPAPAPPLALSPAHLPPIKRKPTPLTLPSLEKHLPPYPSPLKDKAFHTAHSITLLSPKSLRLTCSVCKDMKELSAFPTKRFTKRCAHNPHTCKECMERWVGECVESRGGKGVVCPECGEGMGWGDVRDVVGGRGDGGVLER</sequence>
<dbReference type="PROSITE" id="PS50089">
    <property type="entry name" value="ZF_RING_2"/>
    <property type="match status" value="1"/>
</dbReference>
<evidence type="ECO:0000256" key="2">
    <source>
        <dbReference type="SAM" id="MobiDB-lite"/>
    </source>
</evidence>
<feature type="region of interest" description="Disordered" evidence="2">
    <location>
        <begin position="221"/>
        <end position="240"/>
    </location>
</feature>
<keyword evidence="5" id="KW-1185">Reference proteome</keyword>
<feature type="compositionally biased region" description="Low complexity" evidence="2">
    <location>
        <begin position="135"/>
        <end position="147"/>
    </location>
</feature>
<dbReference type="CDD" id="cd16449">
    <property type="entry name" value="RING-HC"/>
    <property type="match status" value="1"/>
</dbReference>
<feature type="region of interest" description="Disordered" evidence="2">
    <location>
        <begin position="248"/>
        <end position="279"/>
    </location>
</feature>
<reference evidence="4 5" key="1">
    <citation type="submission" date="2016-07" db="EMBL/GenBank/DDBJ databases">
        <title>Pervasive Adenine N6-methylation of Active Genes in Fungi.</title>
        <authorList>
            <consortium name="DOE Joint Genome Institute"/>
            <person name="Mondo S.J."/>
            <person name="Dannebaum R.O."/>
            <person name="Kuo R.C."/>
            <person name="Labutti K."/>
            <person name="Haridas S."/>
            <person name="Kuo A."/>
            <person name="Salamov A."/>
            <person name="Ahrendt S.R."/>
            <person name="Lipzen A."/>
            <person name="Sullivan W."/>
            <person name="Andreopoulos W.B."/>
            <person name="Clum A."/>
            <person name="Lindquist E."/>
            <person name="Daum C."/>
            <person name="Ramamoorthy G.K."/>
            <person name="Gryganskyi A."/>
            <person name="Culley D."/>
            <person name="Magnuson J.K."/>
            <person name="James T.Y."/>
            <person name="O'Malley M.A."/>
            <person name="Stajich J.E."/>
            <person name="Spatafora J.W."/>
            <person name="Visel A."/>
            <person name="Grigoriev I.V."/>
        </authorList>
    </citation>
    <scope>NUCLEOTIDE SEQUENCE [LARGE SCALE GENOMIC DNA]</scope>
    <source>
        <strain evidence="4 5">CBS 115471</strain>
    </source>
</reference>
<dbReference type="GO" id="GO:0008270">
    <property type="term" value="F:zinc ion binding"/>
    <property type="evidence" value="ECO:0007669"/>
    <property type="project" value="UniProtKB-KW"/>
</dbReference>
<keyword evidence="1" id="KW-0862">Zinc</keyword>
<dbReference type="InterPro" id="IPR001841">
    <property type="entry name" value="Znf_RING"/>
</dbReference>
<feature type="compositionally biased region" description="Polar residues" evidence="2">
    <location>
        <begin position="345"/>
        <end position="356"/>
    </location>
</feature>